<dbReference type="PANTHER" id="PTHR33121:SF71">
    <property type="entry name" value="OXYGEN SENSOR PROTEIN DOSP"/>
    <property type="match status" value="1"/>
</dbReference>
<reference evidence="4 5" key="1">
    <citation type="submission" date="2019-03" db="EMBL/GenBank/DDBJ databases">
        <title>Genomic Encyclopedia of Archaeal and Bacterial Type Strains, Phase II (KMG-II): from individual species to whole genera.</title>
        <authorList>
            <person name="Goeker M."/>
        </authorList>
    </citation>
    <scope>NUCLEOTIDE SEQUENCE [LARGE SCALE GENOMIC DNA]</scope>
    <source>
        <strain evidence="4 5">DSM 15388</strain>
    </source>
</reference>
<keyword evidence="1" id="KW-0597">Phosphoprotein</keyword>
<dbReference type="AlphaFoldDB" id="A0A4R3I914"/>
<feature type="modified residue" description="4-aspartylphosphate" evidence="1">
    <location>
        <position position="74"/>
    </location>
</feature>
<feature type="domain" description="Response regulatory" evidence="2">
    <location>
        <begin position="25"/>
        <end position="141"/>
    </location>
</feature>
<dbReference type="InterPro" id="IPR001789">
    <property type="entry name" value="Sig_transdc_resp-reg_receiver"/>
</dbReference>
<dbReference type="SMART" id="SM00448">
    <property type="entry name" value="REC"/>
    <property type="match status" value="1"/>
</dbReference>
<dbReference type="CDD" id="cd01948">
    <property type="entry name" value="EAL"/>
    <property type="match status" value="1"/>
</dbReference>
<dbReference type="InterPro" id="IPR011006">
    <property type="entry name" value="CheY-like_superfamily"/>
</dbReference>
<dbReference type="InterPro" id="IPR035919">
    <property type="entry name" value="EAL_sf"/>
</dbReference>
<dbReference type="SUPFAM" id="SSF52172">
    <property type="entry name" value="CheY-like"/>
    <property type="match status" value="1"/>
</dbReference>
<dbReference type="PROSITE" id="PS50883">
    <property type="entry name" value="EAL"/>
    <property type="match status" value="1"/>
</dbReference>
<dbReference type="InterPro" id="IPR001633">
    <property type="entry name" value="EAL_dom"/>
</dbReference>
<sequence length="434" mass="47244">MTTNPPIPLKQSVSSAEDKSGPLYKILVVDDDLSMRALATQILSNANTEVLVADGGHSALSVLQEKPVDLILLDAQMPGLDGFETCKRIRALEACTSTPIIMTTGLNDEKSIETAFHQGADDFVVKPINWPILKQRIHKFMAQMAVNTRPAASSNQQSNGKQAHNDRELTIASLLKRDIAAQSLTLIYQPKVCSESKEIVGAEALCRWSSKELGVVSPGEFIPLAEKYDLINQLTDYVMLECMAKAKQLADLSDKPIPISFNASAKCVAQPDFVFKVSRQLKEFDLSPGLIEIEITENLMIDRASVAIRNLFQLQHIGVKIAIDDFGTGYSSISYLSQLPANVLKIDRSFVAPLGDENTAVKIVLALIQLGHNVGLQVVAEGVETSIQFKLLRDMECDVIQGYLTGKPMDFSNLAALVGMNKGASHFAGRSATS</sequence>
<keyword evidence="5" id="KW-1185">Reference proteome</keyword>
<name>A0A4R3I914_9GAMM</name>
<evidence type="ECO:0000259" key="3">
    <source>
        <dbReference type="PROSITE" id="PS50883"/>
    </source>
</evidence>
<organism evidence="4 5">
    <name type="scientific">Reinekea marinisedimentorum</name>
    <dbReference type="NCBI Taxonomy" id="230495"/>
    <lineage>
        <taxon>Bacteria</taxon>
        <taxon>Pseudomonadati</taxon>
        <taxon>Pseudomonadota</taxon>
        <taxon>Gammaproteobacteria</taxon>
        <taxon>Oceanospirillales</taxon>
        <taxon>Saccharospirillaceae</taxon>
        <taxon>Reinekea</taxon>
    </lineage>
</organism>
<dbReference type="GO" id="GO:0071111">
    <property type="term" value="F:cyclic-guanylate-specific phosphodiesterase activity"/>
    <property type="evidence" value="ECO:0007669"/>
    <property type="project" value="InterPro"/>
</dbReference>
<dbReference type="Pfam" id="PF00072">
    <property type="entry name" value="Response_reg"/>
    <property type="match status" value="1"/>
</dbReference>
<dbReference type="SUPFAM" id="SSF141868">
    <property type="entry name" value="EAL domain-like"/>
    <property type="match status" value="1"/>
</dbReference>
<dbReference type="EMBL" id="SLZR01000003">
    <property type="protein sequence ID" value="TCS42368.1"/>
    <property type="molecule type" value="Genomic_DNA"/>
</dbReference>
<evidence type="ECO:0000259" key="2">
    <source>
        <dbReference type="PROSITE" id="PS50110"/>
    </source>
</evidence>
<evidence type="ECO:0000313" key="4">
    <source>
        <dbReference type="EMBL" id="TCS42368.1"/>
    </source>
</evidence>
<dbReference type="SMART" id="SM00052">
    <property type="entry name" value="EAL"/>
    <property type="match status" value="1"/>
</dbReference>
<evidence type="ECO:0000313" key="5">
    <source>
        <dbReference type="Proteomes" id="UP000295793"/>
    </source>
</evidence>
<dbReference type="GO" id="GO:0000160">
    <property type="term" value="P:phosphorelay signal transduction system"/>
    <property type="evidence" value="ECO:0007669"/>
    <property type="project" value="InterPro"/>
</dbReference>
<dbReference type="Gene3D" id="3.20.20.450">
    <property type="entry name" value="EAL domain"/>
    <property type="match status" value="1"/>
</dbReference>
<evidence type="ECO:0000256" key="1">
    <source>
        <dbReference type="PROSITE-ProRule" id="PRU00169"/>
    </source>
</evidence>
<dbReference type="PROSITE" id="PS50110">
    <property type="entry name" value="RESPONSE_REGULATORY"/>
    <property type="match status" value="1"/>
</dbReference>
<accession>A0A4R3I914</accession>
<comment type="caution">
    <text evidence="4">The sequence shown here is derived from an EMBL/GenBank/DDBJ whole genome shotgun (WGS) entry which is preliminary data.</text>
</comment>
<dbReference type="OrthoDB" id="9816034at2"/>
<dbReference type="PANTHER" id="PTHR33121">
    <property type="entry name" value="CYCLIC DI-GMP PHOSPHODIESTERASE PDEF"/>
    <property type="match status" value="1"/>
</dbReference>
<dbReference type="Gene3D" id="3.40.50.2300">
    <property type="match status" value="1"/>
</dbReference>
<proteinExistence type="predicted"/>
<gene>
    <name evidence="4" type="ORF">BCF53_10329</name>
</gene>
<dbReference type="Pfam" id="PF00563">
    <property type="entry name" value="EAL"/>
    <property type="match status" value="1"/>
</dbReference>
<dbReference type="InterPro" id="IPR050706">
    <property type="entry name" value="Cyclic-di-GMP_PDE-like"/>
</dbReference>
<protein>
    <submittedName>
        <fullName evidence="4">EAL domain-containing protein (Putative c-di-GMP-specific phosphodiesterase class I)</fullName>
    </submittedName>
</protein>
<feature type="domain" description="EAL" evidence="3">
    <location>
        <begin position="168"/>
        <end position="422"/>
    </location>
</feature>
<dbReference type="RefSeq" id="WP_132700293.1">
    <property type="nucleotide sequence ID" value="NZ_SLZR01000003.1"/>
</dbReference>
<dbReference type="Proteomes" id="UP000295793">
    <property type="component" value="Unassembled WGS sequence"/>
</dbReference>